<dbReference type="PANTHER" id="PTHR37625:SF4">
    <property type="entry name" value="OUTER MEMBRANE LIPOPROTEIN"/>
    <property type="match status" value="1"/>
</dbReference>
<dbReference type="InterPro" id="IPR038706">
    <property type="entry name" value="Type_VI_SciN-like_sf"/>
</dbReference>
<gene>
    <name evidence="1" type="ORF">ALO91_100929</name>
</gene>
<reference evidence="1 2" key="1">
    <citation type="submission" date="2015-09" db="EMBL/GenBank/DDBJ databases">
        <title>Genome announcement of multiple Pseudomonas syringae strains.</title>
        <authorList>
            <person name="Thakur S."/>
            <person name="Wang P.W."/>
            <person name="Gong Y."/>
            <person name="Weir B.S."/>
            <person name="Guttman D.S."/>
        </authorList>
    </citation>
    <scope>NUCLEOTIDE SEQUENCE [LARGE SCALE GENOMIC DNA]</scope>
    <source>
        <strain evidence="1 2">ICMP2802</strain>
    </source>
</reference>
<name>A0A0N8QCY3_PSESX</name>
<dbReference type="PANTHER" id="PTHR37625">
    <property type="entry name" value="OUTER MEMBRANE LIPOPROTEIN-RELATED"/>
    <property type="match status" value="1"/>
</dbReference>
<dbReference type="NCBIfam" id="TIGR03352">
    <property type="entry name" value="VI_chp_3"/>
    <property type="match status" value="1"/>
</dbReference>
<dbReference type="Pfam" id="PF12790">
    <property type="entry name" value="T6SS-SciN"/>
    <property type="match status" value="1"/>
</dbReference>
<accession>A0A0N8QCY3</accession>
<dbReference type="Gene3D" id="2.60.40.4150">
    <property type="entry name" value="Type VI secretion system, lipoprotein SciN"/>
    <property type="match status" value="1"/>
</dbReference>
<dbReference type="RefSeq" id="WP_003405662.1">
    <property type="nucleotide sequence ID" value="NZ_LGAR01000145.1"/>
</dbReference>
<dbReference type="EMBL" id="LJPM01000334">
    <property type="protein sequence ID" value="KPW18070.1"/>
    <property type="molecule type" value="Genomic_DNA"/>
</dbReference>
<proteinExistence type="predicted"/>
<dbReference type="InterPro" id="IPR017734">
    <property type="entry name" value="T6SS_SciN"/>
</dbReference>
<organism evidence="1 2">
    <name type="scientific">Pseudomonas syringae pv. aceris</name>
    <dbReference type="NCBI Taxonomy" id="199198"/>
    <lineage>
        <taxon>Bacteria</taxon>
        <taxon>Pseudomonadati</taxon>
        <taxon>Pseudomonadota</taxon>
        <taxon>Gammaproteobacteria</taxon>
        <taxon>Pseudomonadales</taxon>
        <taxon>Pseudomonadaceae</taxon>
        <taxon>Pseudomonas</taxon>
        <taxon>Pseudomonas syringae</taxon>
    </lineage>
</organism>
<protein>
    <submittedName>
        <fullName evidence="1">Type VI secretion system protein VasD-2</fullName>
    </submittedName>
</protein>
<dbReference type="PATRIC" id="fig|199198.5.peg.2442"/>
<comment type="caution">
    <text evidence="1">The sequence shown here is derived from an EMBL/GenBank/DDBJ whole genome shotgun (WGS) entry which is preliminary data.</text>
</comment>
<evidence type="ECO:0000313" key="2">
    <source>
        <dbReference type="Proteomes" id="UP000050297"/>
    </source>
</evidence>
<dbReference type="Proteomes" id="UP000050297">
    <property type="component" value="Unassembled WGS sequence"/>
</dbReference>
<dbReference type="AlphaFoldDB" id="A0A0N8QCY3"/>
<evidence type="ECO:0000313" key="1">
    <source>
        <dbReference type="EMBL" id="KPW18070.1"/>
    </source>
</evidence>
<sequence length="169" mass="18756">MISVSSCVTRVFQKVLIVLLVLISGCSALSPYSTQTRLDIRLSANDRLNPDVNGRPSPVVFKLLELRRPVTFESMDFLSLYKRTGQALGNDLVASEEFELRPGDSIELKLKLDASSRYIAVLAAYRNLSEARWRQVIQILPNQQNSAVFVLGDSGLQRADSPTRTGNSL</sequence>